<dbReference type="SMART" id="SM00579">
    <property type="entry name" value="FBD"/>
    <property type="match status" value="2"/>
</dbReference>
<gene>
    <name evidence="2" type="ORF">EJB05_52528</name>
</gene>
<dbReference type="AlphaFoldDB" id="A0A5J9SSJ0"/>
<dbReference type="InterPro" id="IPR032675">
    <property type="entry name" value="LRR_dom_sf"/>
</dbReference>
<accession>A0A5J9SSJ0</accession>
<dbReference type="PANTHER" id="PTHR32141">
    <property type="match status" value="1"/>
</dbReference>
<name>A0A5J9SSJ0_9POAL</name>
<dbReference type="SUPFAM" id="SSF52047">
    <property type="entry name" value="RNI-like"/>
    <property type="match status" value="1"/>
</dbReference>
<proteinExistence type="predicted"/>
<evidence type="ECO:0000259" key="1">
    <source>
        <dbReference type="SMART" id="SM00579"/>
    </source>
</evidence>
<dbReference type="Pfam" id="PF24758">
    <property type="entry name" value="LRR_At5g56370"/>
    <property type="match status" value="2"/>
</dbReference>
<feature type="domain" description="FBD" evidence="1">
    <location>
        <begin position="435"/>
        <end position="508"/>
    </location>
</feature>
<feature type="domain" description="FBD" evidence="1">
    <location>
        <begin position="766"/>
        <end position="827"/>
    </location>
</feature>
<dbReference type="InterPro" id="IPR036047">
    <property type="entry name" value="F-box-like_dom_sf"/>
</dbReference>
<keyword evidence="3" id="KW-1185">Reference proteome</keyword>
<dbReference type="InterPro" id="IPR055302">
    <property type="entry name" value="F-box_dom-containing"/>
</dbReference>
<dbReference type="Gramene" id="TVU01993">
    <property type="protein sequence ID" value="TVU01993"/>
    <property type="gene ID" value="EJB05_52528"/>
</dbReference>
<dbReference type="OrthoDB" id="676217at2759"/>
<organism evidence="2 3">
    <name type="scientific">Eragrostis curvula</name>
    <name type="common">weeping love grass</name>
    <dbReference type="NCBI Taxonomy" id="38414"/>
    <lineage>
        <taxon>Eukaryota</taxon>
        <taxon>Viridiplantae</taxon>
        <taxon>Streptophyta</taxon>
        <taxon>Embryophyta</taxon>
        <taxon>Tracheophyta</taxon>
        <taxon>Spermatophyta</taxon>
        <taxon>Magnoliopsida</taxon>
        <taxon>Liliopsida</taxon>
        <taxon>Poales</taxon>
        <taxon>Poaceae</taxon>
        <taxon>PACMAD clade</taxon>
        <taxon>Chloridoideae</taxon>
        <taxon>Eragrostideae</taxon>
        <taxon>Eragrostidinae</taxon>
        <taxon>Eragrostis</taxon>
    </lineage>
</organism>
<dbReference type="Pfam" id="PF08387">
    <property type="entry name" value="FBD"/>
    <property type="match status" value="2"/>
</dbReference>
<dbReference type="SUPFAM" id="SSF81383">
    <property type="entry name" value="F-box domain"/>
    <property type="match status" value="1"/>
</dbReference>
<dbReference type="PANTHER" id="PTHR32141:SF105">
    <property type="entry name" value="OS02G0178200 PROTEIN"/>
    <property type="match status" value="1"/>
</dbReference>
<protein>
    <recommendedName>
        <fullName evidence="1">FBD domain-containing protein</fullName>
    </recommendedName>
</protein>
<dbReference type="Gene3D" id="3.80.10.10">
    <property type="entry name" value="Ribonuclease Inhibitor"/>
    <property type="match status" value="1"/>
</dbReference>
<dbReference type="InterPro" id="IPR055411">
    <property type="entry name" value="LRR_FXL15/At3g58940/PEG3-like"/>
</dbReference>
<evidence type="ECO:0000313" key="3">
    <source>
        <dbReference type="Proteomes" id="UP000324897"/>
    </source>
</evidence>
<evidence type="ECO:0000313" key="2">
    <source>
        <dbReference type="EMBL" id="TVU01993.1"/>
    </source>
</evidence>
<dbReference type="EMBL" id="RWGY01000363">
    <property type="protein sequence ID" value="TVU01993.1"/>
    <property type="molecule type" value="Genomic_DNA"/>
</dbReference>
<dbReference type="InterPro" id="IPR006566">
    <property type="entry name" value="FBD"/>
</dbReference>
<reference evidence="2 3" key="1">
    <citation type="journal article" date="2019" name="Sci. Rep.">
        <title>A high-quality genome of Eragrostis curvula grass provides insights into Poaceae evolution and supports new strategies to enhance forage quality.</title>
        <authorList>
            <person name="Carballo J."/>
            <person name="Santos B.A.C.M."/>
            <person name="Zappacosta D."/>
            <person name="Garbus I."/>
            <person name="Selva J.P."/>
            <person name="Gallo C.A."/>
            <person name="Diaz A."/>
            <person name="Albertini E."/>
            <person name="Caccamo M."/>
            <person name="Echenique V."/>
        </authorList>
    </citation>
    <scope>NUCLEOTIDE SEQUENCE [LARGE SCALE GENOMIC DNA]</scope>
    <source>
        <strain evidence="3">cv. Victoria</strain>
        <tissue evidence="2">Leaf</tissue>
    </source>
</reference>
<feature type="non-terminal residue" evidence="2">
    <location>
        <position position="1"/>
    </location>
</feature>
<comment type="caution">
    <text evidence="2">The sequence shown here is derived from an EMBL/GenBank/DDBJ whole genome shotgun (WGS) entry which is preliminary data.</text>
</comment>
<sequence length="861" mass="95779">MENKVELPPHLRWPRQNYCGCNCNQNPAPAERRHGLAPGTLEILPELALNFIYGFIPVPPVSVVAPLACAAARRPKAGDTADRISSLTDDILRRIVSRLPAKDGARTAALSSRWTGVWCSAPLVLVDAHFLPLRGEEGVRPPRRGALSRAVTNAFSAALAAHPGPFSFVSLTCAFLQAAAADRAVLARWFTLLATKGVKELVFVNRPWPVPGLRLPAALFSCASLRRLWLGAWVFPDTTKLPRGVSFPNLQELALGAIVMEDRDFEFLLAACPVLEVLSVIGSLERSHGRLASHSLKLAQFCMCMFQELTVVSTPCLERLFIWRCCWTQRRSPKVKIGHVPKLNMLGYLEPGVQILEIGNTVIKSGTSPSPRTTVPSVKILALHLHFNIRNEVKMLPSFLRCFPNAETLCIESKETLEPTGALNKKFWKETAPIECIQSHLKMLVLREFQGEQSELDFLMFVAENARVLEKMVLVMKQGYAAEREVAARFKALDSARWASGDSKLKALVARYPEFGGTLLATKGVEELVFVNRPWPVRGLRLPTALFSCPSLRRLWLGAWMFPDTATLPRGSALPNLQELVLACVGMEDRDLDFVLAASPVLETLTIVADQQELRARLASHSLRCAHLCFSCLEEVAAVDTPILERLVIQRCWTGCRIGRKLGARVKIGNAPKLSTLGYLEPGVHVLEIGNTVIKPGTKVSPNTTVPSVRMLALQLHFKVRNEVKMLPSFLRCFPNVETLCVQSEVTHEPSGNLNSKFWKETGPIESVQSHLKTVVVREFQGEQSELDFLMYIAENARELKDLVLILKLGRLCLFYIIYGNSSLRFVCLISPGKLDWQQIISFSALNVHTLRKKLVKTLER</sequence>
<dbReference type="Proteomes" id="UP000324897">
    <property type="component" value="Unassembled WGS sequence"/>
</dbReference>